<sequence>MNTPKPAPIAPKPSGKQEAAPGRPAAASAGLQSGAGGRASSPQAQHDGGQASRQAAPVRPAQQPQRQAGAQGKPGSGAAAPKAAQQPGPANTGGQAGAAAAKGAAAGQGPARGAPKPPQPLPVVDLPDPATEAPLRPRHRVALASFVAVVVVPTLAVLAYLYLIAADQYHSEVAFSIRSEEQSAGAAAGLLGALTQMSTGTATDADILYEFITSQSMVKAVDERLDLRTLFRKPRFDPVFKLSENPSIEDLVDYWTRMVHVSYDKNSGIIHVQTEAFTPEDARAIAQAILEVSGKLVNELSEQARQDAIRYAMLDVQDAEKALREQRRKLAEFRSEYRIMNPEADVAGQMGLLSALQSELAQALVERDTLLSYVTEDDQRVQQANRRIDAISARIEAERTKLGIGGIDVAITDVIGRYEELRTDLEFAAQAYTQALANLTLARAEARRQARYLAPHIQPTLAEESLYPRRALLTFLSAVFLFLAWSISMVLYYNVRDSR</sequence>
<reference evidence="4 5" key="1">
    <citation type="submission" date="2018-01" db="EMBL/GenBank/DDBJ databases">
        <title>Genomic Encyclopedia of Archaeal and Bacterial Type Strains, Phase II (KMG-II): from individual species to whole genera.</title>
        <authorList>
            <person name="Goeker M."/>
        </authorList>
    </citation>
    <scope>NUCLEOTIDE SEQUENCE [LARGE SCALE GENOMIC DNA]</scope>
    <source>
        <strain evidence="4 5">DSM 12048</strain>
    </source>
</reference>
<comment type="caution">
    <text evidence="4">The sequence shown here is derived from an EMBL/GenBank/DDBJ whole genome shotgun (WGS) entry which is preliminary data.</text>
</comment>
<gene>
    <name evidence="4" type="ORF">LV82_02495</name>
</gene>
<evidence type="ECO:0000256" key="2">
    <source>
        <dbReference type="SAM" id="MobiDB-lite"/>
    </source>
</evidence>
<keyword evidence="3" id="KW-0472">Membrane</keyword>
<dbReference type="OrthoDB" id="7800844at2"/>
<evidence type="ECO:0000313" key="5">
    <source>
        <dbReference type="Proteomes" id="UP000239736"/>
    </source>
</evidence>
<evidence type="ECO:0000256" key="3">
    <source>
        <dbReference type="SAM" id="Phobius"/>
    </source>
</evidence>
<feature type="compositionally biased region" description="Low complexity" evidence="2">
    <location>
        <begin position="19"/>
        <end position="32"/>
    </location>
</feature>
<protein>
    <submittedName>
        <fullName evidence="4">Capsular polysaccharide transport system permease protein</fullName>
    </submittedName>
</protein>
<evidence type="ECO:0000256" key="1">
    <source>
        <dbReference type="SAM" id="Coils"/>
    </source>
</evidence>
<keyword evidence="3" id="KW-1133">Transmembrane helix</keyword>
<feature type="transmembrane region" description="Helical" evidence="3">
    <location>
        <begin position="471"/>
        <end position="493"/>
    </location>
</feature>
<evidence type="ECO:0000313" key="4">
    <source>
        <dbReference type="EMBL" id="PPB79938.1"/>
    </source>
</evidence>
<proteinExistence type="predicted"/>
<dbReference type="RefSeq" id="WP_104072139.1">
    <property type="nucleotide sequence ID" value="NZ_PRDS01000008.1"/>
</dbReference>
<dbReference type="AlphaFoldDB" id="A0A2S5JEY9"/>
<keyword evidence="3" id="KW-0812">Transmembrane</keyword>
<name>A0A2S5JEY9_9RHOB</name>
<dbReference type="PANTHER" id="PTHR32309:SF13">
    <property type="entry name" value="FERRIC ENTEROBACTIN TRANSPORT PROTEIN FEPE"/>
    <property type="match status" value="1"/>
</dbReference>
<organism evidence="4 5">
    <name type="scientific">Albidovulum inexpectatum</name>
    <dbReference type="NCBI Taxonomy" id="196587"/>
    <lineage>
        <taxon>Bacteria</taxon>
        <taxon>Pseudomonadati</taxon>
        <taxon>Pseudomonadota</taxon>
        <taxon>Alphaproteobacteria</taxon>
        <taxon>Rhodobacterales</taxon>
        <taxon>Paracoccaceae</taxon>
        <taxon>Albidovulum</taxon>
    </lineage>
</organism>
<keyword evidence="5" id="KW-1185">Reference proteome</keyword>
<feature type="compositionally biased region" description="Low complexity" evidence="2">
    <location>
        <begin position="50"/>
        <end position="114"/>
    </location>
</feature>
<dbReference type="InterPro" id="IPR050445">
    <property type="entry name" value="Bact_polysacc_biosynth/exp"/>
</dbReference>
<dbReference type="PANTHER" id="PTHR32309">
    <property type="entry name" value="TYROSINE-PROTEIN KINASE"/>
    <property type="match status" value="1"/>
</dbReference>
<feature type="transmembrane region" description="Helical" evidence="3">
    <location>
        <begin position="141"/>
        <end position="163"/>
    </location>
</feature>
<dbReference type="GO" id="GO:0004713">
    <property type="term" value="F:protein tyrosine kinase activity"/>
    <property type="evidence" value="ECO:0007669"/>
    <property type="project" value="TreeGrafter"/>
</dbReference>
<keyword evidence="1" id="KW-0175">Coiled coil</keyword>
<dbReference type="GO" id="GO:0005886">
    <property type="term" value="C:plasma membrane"/>
    <property type="evidence" value="ECO:0007669"/>
    <property type="project" value="TreeGrafter"/>
</dbReference>
<feature type="coiled-coil region" evidence="1">
    <location>
        <begin position="381"/>
        <end position="449"/>
    </location>
</feature>
<dbReference type="EMBL" id="PRDS01000008">
    <property type="protein sequence ID" value="PPB79938.1"/>
    <property type="molecule type" value="Genomic_DNA"/>
</dbReference>
<feature type="region of interest" description="Disordered" evidence="2">
    <location>
        <begin position="1"/>
        <end position="131"/>
    </location>
</feature>
<feature type="compositionally biased region" description="Pro residues" evidence="2">
    <location>
        <begin position="1"/>
        <end position="11"/>
    </location>
</feature>
<dbReference type="Proteomes" id="UP000239736">
    <property type="component" value="Unassembled WGS sequence"/>
</dbReference>
<accession>A0A2S5JEY9</accession>